<feature type="domain" description="PEP-utilising enzyme C-terminal" evidence="1">
    <location>
        <begin position="2"/>
        <end position="133"/>
    </location>
</feature>
<dbReference type="InterPro" id="IPR023151">
    <property type="entry name" value="PEP_util_CS"/>
</dbReference>
<dbReference type="EMBL" id="QSOV01000017">
    <property type="protein sequence ID" value="RGJ21404.1"/>
    <property type="molecule type" value="Genomic_DNA"/>
</dbReference>
<dbReference type="InterPro" id="IPR040442">
    <property type="entry name" value="Pyrv_kinase-like_dom_sf"/>
</dbReference>
<dbReference type="InterPro" id="IPR015813">
    <property type="entry name" value="Pyrv/PenolPyrv_kinase-like_dom"/>
</dbReference>
<gene>
    <name evidence="2" type="ORF">DXD67_12975</name>
</gene>
<keyword evidence="2" id="KW-0670">Pyruvate</keyword>
<evidence type="ECO:0000313" key="2">
    <source>
        <dbReference type="EMBL" id="RGJ21404.1"/>
    </source>
</evidence>
<feature type="non-terminal residue" evidence="2">
    <location>
        <position position="1"/>
    </location>
</feature>
<dbReference type="Pfam" id="PF02896">
    <property type="entry name" value="PEP-utilizers_C"/>
    <property type="match status" value="1"/>
</dbReference>
<dbReference type="Gene3D" id="3.20.20.60">
    <property type="entry name" value="Phosphoenolpyruvate-binding domains"/>
    <property type="match status" value="1"/>
</dbReference>
<dbReference type="PANTHER" id="PTHR46244">
    <property type="entry name" value="PHOSPHOENOLPYRUVATE-PROTEIN PHOSPHOTRANSFERASE"/>
    <property type="match status" value="1"/>
</dbReference>
<accession>A0A3E4GMN2</accession>
<organism evidence="2 3">
    <name type="scientific">Coprococcus comes</name>
    <dbReference type="NCBI Taxonomy" id="410072"/>
    <lineage>
        <taxon>Bacteria</taxon>
        <taxon>Bacillati</taxon>
        <taxon>Bacillota</taxon>
        <taxon>Clostridia</taxon>
        <taxon>Lachnospirales</taxon>
        <taxon>Lachnospiraceae</taxon>
        <taxon>Coprococcus</taxon>
    </lineage>
</organism>
<dbReference type="PANTHER" id="PTHR46244:SF3">
    <property type="entry name" value="PHOSPHOENOLPYRUVATE-PROTEIN PHOSPHOTRANSFERASE"/>
    <property type="match status" value="1"/>
</dbReference>
<feature type="non-terminal residue" evidence="2">
    <location>
        <position position="134"/>
    </location>
</feature>
<dbReference type="AlphaFoldDB" id="A0A3E4GMN2"/>
<dbReference type="Proteomes" id="UP000260655">
    <property type="component" value="Unassembled WGS sequence"/>
</dbReference>
<dbReference type="SUPFAM" id="SSF51621">
    <property type="entry name" value="Phosphoenolpyruvate/pyruvate domain"/>
    <property type="match status" value="1"/>
</dbReference>
<comment type="caution">
    <text evidence="2">The sequence shown here is derived from an EMBL/GenBank/DDBJ whole genome shotgun (WGS) entry which is preliminary data.</text>
</comment>
<dbReference type="PROSITE" id="PS00742">
    <property type="entry name" value="PEP_ENZYMES_2"/>
    <property type="match status" value="1"/>
</dbReference>
<reference evidence="2 3" key="1">
    <citation type="submission" date="2018-08" db="EMBL/GenBank/DDBJ databases">
        <title>A genome reference for cultivated species of the human gut microbiota.</title>
        <authorList>
            <person name="Zou Y."/>
            <person name="Xue W."/>
            <person name="Luo G."/>
        </authorList>
    </citation>
    <scope>NUCLEOTIDE SEQUENCE [LARGE SCALE GENOMIC DNA]</scope>
    <source>
        <strain evidence="2 3">TM07-19</strain>
    </source>
</reference>
<dbReference type="InterPro" id="IPR050499">
    <property type="entry name" value="PEP-utilizing_PTS_enzyme"/>
</dbReference>
<sequence length="134" mass="15112">VIIEEVKEELREAQIPFREDVELGIMIETPAAVMMSRELAKEVDFFSVGTNDLTQYTLAIDRQNQKLDAFYDPHHPAVLAMIRMAAENAHVEGKWIGICGELGADLELTEEFLRMGLDELSVSPAMVLPLRKKI</sequence>
<evidence type="ECO:0000313" key="3">
    <source>
        <dbReference type="Proteomes" id="UP000260655"/>
    </source>
</evidence>
<protein>
    <submittedName>
        <fullName evidence="2">Phosphoenolpyruvate--protein phosphotransferase</fullName>
    </submittedName>
</protein>
<keyword evidence="2" id="KW-0808">Transferase</keyword>
<dbReference type="InterPro" id="IPR000121">
    <property type="entry name" value="PEP_util_C"/>
</dbReference>
<proteinExistence type="predicted"/>
<dbReference type="GO" id="GO:0016772">
    <property type="term" value="F:transferase activity, transferring phosphorus-containing groups"/>
    <property type="evidence" value="ECO:0007669"/>
    <property type="project" value="InterPro"/>
</dbReference>
<evidence type="ECO:0000259" key="1">
    <source>
        <dbReference type="Pfam" id="PF02896"/>
    </source>
</evidence>
<dbReference type="PRINTS" id="PR01736">
    <property type="entry name" value="PHPHTRNFRASE"/>
</dbReference>
<dbReference type="RefSeq" id="WP_330412080.1">
    <property type="nucleotide sequence ID" value="NZ_QSOV01000017.1"/>
</dbReference>
<name>A0A3E4GMN2_9FIRM</name>